<dbReference type="AlphaFoldDB" id="A0A653DXI8"/>
<feature type="transmembrane region" description="Helical" evidence="8">
    <location>
        <begin position="6"/>
        <end position="25"/>
    </location>
</feature>
<evidence type="ECO:0000256" key="8">
    <source>
        <dbReference type="SAM" id="Phobius"/>
    </source>
</evidence>
<dbReference type="InterPro" id="IPR050586">
    <property type="entry name" value="CPA3_Na-H_Antiporter_D"/>
</dbReference>
<keyword evidence="6 8" id="KW-0472">Membrane</keyword>
<organism evidence="10">
    <name type="scientific">Pseudomonas marincola</name>
    <dbReference type="NCBI Taxonomy" id="437900"/>
    <lineage>
        <taxon>Bacteria</taxon>
        <taxon>Pseudomonadati</taxon>
        <taxon>Pseudomonadota</taxon>
        <taxon>Gammaproteobacteria</taxon>
        <taxon>Pseudomonadales</taxon>
        <taxon>Pseudomonadaceae</taxon>
        <taxon>Pseudomonas</taxon>
    </lineage>
</organism>
<keyword evidence="4 7" id="KW-0812">Transmembrane</keyword>
<sequence>MNHAVIVPILLPMFAGSLLLFGARLSMPVKRMISFAVVSVLVVLSFWLLAEANSGDLTVYSLGNWPAPFGIILMLDRLSALMLVVTAVLSFFAMFYAMRGDDERGRNFHALFQFQLMGINGAFLTGDLFNLFVFFEILLIASYSLLLHGGGSERVKSGLHYVVLNLVGSSFFLIAVGVLYGITGTLNMADMALRVAEAGPQEAPLLGAAGMLLLVVFGLKAAFLPLYFWLPHAYAAASAPVAALFAVMTKVGLYSILRVYTLIFGDDAGPLANMAQDWLWPLALLTIGLGAIGALAARNLHRLIAYLVVVSVGTLLAGIALGTPDSLTAALYYLVHSTWISAGLFLLADLISRQRGVKTTELIQGAELQNPYLLGSLFFIGAISIAGLPPFSGFLGKILLLRSVDPDLQGLFLWPTVLIGGLMTMIALSRAGSMLFWRVGVSQLDSAELDYGRLFACACLLLLSPVLVAVAAPLLDYIRATVAQLHNLPLYYQLVQPGGGA</sequence>
<dbReference type="InterPro" id="IPR003918">
    <property type="entry name" value="NADH_UbQ_OxRdtase"/>
</dbReference>
<feature type="transmembrane region" description="Helical" evidence="8">
    <location>
        <begin position="131"/>
        <end position="149"/>
    </location>
</feature>
<dbReference type="Pfam" id="PF00361">
    <property type="entry name" value="Proton_antipo_M"/>
    <property type="match status" value="1"/>
</dbReference>
<feature type="transmembrane region" description="Helical" evidence="8">
    <location>
        <begin position="203"/>
        <end position="229"/>
    </location>
</feature>
<evidence type="ECO:0000256" key="2">
    <source>
        <dbReference type="ARBA" id="ARBA00005346"/>
    </source>
</evidence>
<feature type="transmembrane region" description="Helical" evidence="8">
    <location>
        <begin position="372"/>
        <end position="391"/>
    </location>
</feature>
<feature type="transmembrane region" description="Helical" evidence="8">
    <location>
        <begin position="161"/>
        <end position="183"/>
    </location>
</feature>
<comment type="subcellular location">
    <subcellularLocation>
        <location evidence="1">Cell membrane</location>
        <topology evidence="1">Multi-pass membrane protein</topology>
    </subcellularLocation>
    <subcellularLocation>
        <location evidence="7">Membrane</location>
        <topology evidence="7">Multi-pass membrane protein</topology>
    </subcellularLocation>
</comment>
<evidence type="ECO:0000256" key="6">
    <source>
        <dbReference type="ARBA" id="ARBA00023136"/>
    </source>
</evidence>
<feature type="transmembrane region" description="Helical" evidence="8">
    <location>
        <begin position="108"/>
        <end position="125"/>
    </location>
</feature>
<dbReference type="PANTHER" id="PTHR42703:SF1">
    <property type="entry name" value="NA(+)_H(+) ANTIPORTER SUBUNIT D1"/>
    <property type="match status" value="1"/>
</dbReference>
<proteinExistence type="inferred from homology"/>
<feature type="transmembrane region" description="Helical" evidence="8">
    <location>
        <begin position="411"/>
        <end position="433"/>
    </location>
</feature>
<evidence type="ECO:0000256" key="5">
    <source>
        <dbReference type="ARBA" id="ARBA00022989"/>
    </source>
</evidence>
<feature type="transmembrane region" description="Helical" evidence="8">
    <location>
        <begin position="241"/>
        <end position="263"/>
    </location>
</feature>
<feature type="transmembrane region" description="Helical" evidence="8">
    <location>
        <begin position="32"/>
        <end position="50"/>
    </location>
</feature>
<protein>
    <submittedName>
        <fullName evidence="10">Putative K(+)/H(+) antiporter subunit D</fullName>
    </submittedName>
</protein>
<dbReference type="PANTHER" id="PTHR42703">
    <property type="entry name" value="NADH DEHYDROGENASE"/>
    <property type="match status" value="1"/>
</dbReference>
<evidence type="ECO:0000256" key="7">
    <source>
        <dbReference type="RuleBase" id="RU000320"/>
    </source>
</evidence>
<keyword evidence="3" id="KW-1003">Cell membrane</keyword>
<evidence type="ECO:0000259" key="9">
    <source>
        <dbReference type="Pfam" id="PF00361"/>
    </source>
</evidence>
<accession>A0A653DXI8</accession>
<dbReference type="NCBIfam" id="NF009309">
    <property type="entry name" value="PRK12666.1"/>
    <property type="match status" value="1"/>
</dbReference>
<dbReference type="RefSeq" id="WP_150547283.1">
    <property type="nucleotide sequence ID" value="NZ_LR215729.2"/>
</dbReference>
<dbReference type="GO" id="GO:0042773">
    <property type="term" value="P:ATP synthesis coupled electron transport"/>
    <property type="evidence" value="ECO:0007669"/>
    <property type="project" value="InterPro"/>
</dbReference>
<feature type="transmembrane region" description="Helical" evidence="8">
    <location>
        <begin position="303"/>
        <end position="324"/>
    </location>
</feature>
<evidence type="ECO:0000256" key="1">
    <source>
        <dbReference type="ARBA" id="ARBA00004651"/>
    </source>
</evidence>
<evidence type="ECO:0000256" key="4">
    <source>
        <dbReference type="ARBA" id="ARBA00022692"/>
    </source>
</evidence>
<feature type="transmembrane region" description="Helical" evidence="8">
    <location>
        <begin position="70"/>
        <end position="96"/>
    </location>
</feature>
<feature type="transmembrane region" description="Helical" evidence="8">
    <location>
        <begin position="278"/>
        <end position="296"/>
    </location>
</feature>
<comment type="similarity">
    <text evidence="2">Belongs to the CPA3 antiporters (TC 2.A.63) subunit D family.</text>
</comment>
<dbReference type="PRINTS" id="PR01437">
    <property type="entry name" value="NUOXDRDTASE4"/>
</dbReference>
<dbReference type="GO" id="GO:0008137">
    <property type="term" value="F:NADH dehydrogenase (ubiquinone) activity"/>
    <property type="evidence" value="ECO:0007669"/>
    <property type="project" value="InterPro"/>
</dbReference>
<keyword evidence="5 8" id="KW-1133">Transmembrane helix</keyword>
<dbReference type="InterPro" id="IPR001750">
    <property type="entry name" value="ND/Mrp_TM"/>
</dbReference>
<dbReference type="EMBL" id="LR215729">
    <property type="protein sequence ID" value="VEV95187.1"/>
    <property type="molecule type" value="Genomic_DNA"/>
</dbReference>
<feature type="domain" description="NADH:quinone oxidoreductase/Mrp antiporter transmembrane" evidence="9">
    <location>
        <begin position="126"/>
        <end position="404"/>
    </location>
</feature>
<evidence type="ECO:0000256" key="3">
    <source>
        <dbReference type="ARBA" id="ARBA00022475"/>
    </source>
</evidence>
<feature type="transmembrane region" description="Helical" evidence="8">
    <location>
        <begin position="454"/>
        <end position="475"/>
    </location>
</feature>
<gene>
    <name evidence="10" type="primary">phaD</name>
    <name evidence="10" type="ORF">PMYSY11_0140</name>
</gene>
<evidence type="ECO:0000313" key="10">
    <source>
        <dbReference type="EMBL" id="VEV95187.1"/>
    </source>
</evidence>
<feature type="transmembrane region" description="Helical" evidence="8">
    <location>
        <begin position="330"/>
        <end position="351"/>
    </location>
</feature>
<dbReference type="GO" id="GO:0005886">
    <property type="term" value="C:plasma membrane"/>
    <property type="evidence" value="ECO:0007669"/>
    <property type="project" value="UniProtKB-SubCell"/>
</dbReference>
<name>A0A653DXI8_9PSED</name>
<reference evidence="10" key="1">
    <citation type="submission" date="2019-02" db="EMBL/GenBank/DDBJ databases">
        <authorList>
            <consortium name="Genoscope - CEA"/>
            <person name="William W."/>
        </authorList>
    </citation>
    <scope>NUCLEOTIDE SEQUENCE [LARGE SCALE GENOMIC DNA]</scope>
    <source>
        <strain evidence="10">YSy11</strain>
    </source>
</reference>